<dbReference type="Gene3D" id="2.60.40.10">
    <property type="entry name" value="Immunoglobulins"/>
    <property type="match status" value="1"/>
</dbReference>
<dbReference type="AlphaFoldDB" id="A0A067CP66"/>
<organism evidence="2 3">
    <name type="scientific">Saprolegnia parasitica (strain CBS 223.65)</name>
    <dbReference type="NCBI Taxonomy" id="695850"/>
    <lineage>
        <taxon>Eukaryota</taxon>
        <taxon>Sar</taxon>
        <taxon>Stramenopiles</taxon>
        <taxon>Oomycota</taxon>
        <taxon>Saprolegniomycetes</taxon>
        <taxon>Saprolegniales</taxon>
        <taxon>Saprolegniaceae</taxon>
        <taxon>Saprolegnia</taxon>
    </lineage>
</organism>
<dbReference type="InterPro" id="IPR013783">
    <property type="entry name" value="Ig-like_fold"/>
</dbReference>
<dbReference type="SMART" id="SM00429">
    <property type="entry name" value="IPT"/>
    <property type="match status" value="1"/>
</dbReference>
<dbReference type="CDD" id="cd00102">
    <property type="entry name" value="IPT"/>
    <property type="match status" value="2"/>
</dbReference>
<evidence type="ECO:0000313" key="2">
    <source>
        <dbReference type="EMBL" id="KDO32499.1"/>
    </source>
</evidence>
<dbReference type="OMA" id="FERECKT"/>
<dbReference type="Pfam" id="PF01833">
    <property type="entry name" value="TIG"/>
    <property type="match status" value="1"/>
</dbReference>
<keyword evidence="3" id="KW-1185">Reference proteome</keyword>
<dbReference type="EMBL" id="KK583195">
    <property type="protein sequence ID" value="KDO32499.1"/>
    <property type="molecule type" value="Genomic_DNA"/>
</dbReference>
<dbReference type="OrthoDB" id="125363at2759"/>
<dbReference type="STRING" id="695850.A0A067CP66"/>
<evidence type="ECO:0000259" key="1">
    <source>
        <dbReference type="SMART" id="SM00429"/>
    </source>
</evidence>
<sequence>MLVAPRGARLPFVLEALQPACGPIRGGTELAILGAHFNGTLDIPRRVSDVHLRAPLHETDAKVRFLLGDKILTQVNAKLLSSKKLLCTTPQFNEPLRSTNHANWGSVTICVSLEDSAFVPCRQRFQYYLPTYLCDLDPPTIPEPDRLGLTLRAHLSVGATPQTPMTDAETLLQRRLASFLSPSGSVVVAETLRLSMVFPEDAGVGQYTLAFAWNGVDFDAPPPPPSSSEWADWGQHNRFEIFRPPSLRSLRPHACFYLEGQTLDLDFDPWQAPGLRPASHAIVRFERECKTTSHCEDYKVRVPMPAGESRHLSVTTPWFHEAGLYEMAISINGGLHFTRYPIQRLLVYHKPLCEFVSPEYGISRGNTELSLRIAFAHPRVDEDHPLVPLEDAQVEACAPTLYVRFTLDVSGAVLATVPATLSSCHRFVQCRSPKNTDIESFQYSQVEAVALSLSFDDELYFALAPKKPFVYYAPPRLRAFSTTHGPFSGGTPLVIDLWHPLPDCISSRVRFRCPKTLVVRDAPATTHKSQPSSLVCVVPPWPRPEDDERNDDDEPCKLVLVEVTLNGVDFHMDTKQLIANTNAFFRGLGSSFLYYRTPRLFFVSPAYVPTTGAFPWLCTATI</sequence>
<name>A0A067CP66_SAPPC</name>
<accession>A0A067CP66</accession>
<dbReference type="GeneID" id="24125510"/>
<dbReference type="Proteomes" id="UP000030745">
    <property type="component" value="Unassembled WGS sequence"/>
</dbReference>
<reference evidence="2 3" key="1">
    <citation type="journal article" date="2013" name="PLoS Genet.">
        <title>Distinctive expansion of potential virulence genes in the genome of the oomycete fish pathogen Saprolegnia parasitica.</title>
        <authorList>
            <person name="Jiang R.H."/>
            <person name="de Bruijn I."/>
            <person name="Haas B.J."/>
            <person name="Belmonte R."/>
            <person name="Lobach L."/>
            <person name="Christie J."/>
            <person name="van den Ackerveken G."/>
            <person name="Bottin A."/>
            <person name="Bulone V."/>
            <person name="Diaz-Moreno S.M."/>
            <person name="Dumas B."/>
            <person name="Fan L."/>
            <person name="Gaulin E."/>
            <person name="Govers F."/>
            <person name="Grenville-Briggs L.J."/>
            <person name="Horner N.R."/>
            <person name="Levin J.Z."/>
            <person name="Mammella M."/>
            <person name="Meijer H.J."/>
            <person name="Morris P."/>
            <person name="Nusbaum C."/>
            <person name="Oome S."/>
            <person name="Phillips A.J."/>
            <person name="van Rooyen D."/>
            <person name="Rzeszutek E."/>
            <person name="Saraiva M."/>
            <person name="Secombes C.J."/>
            <person name="Seidl M.F."/>
            <person name="Snel B."/>
            <person name="Stassen J.H."/>
            <person name="Sykes S."/>
            <person name="Tripathy S."/>
            <person name="van den Berg H."/>
            <person name="Vega-Arreguin J.C."/>
            <person name="Wawra S."/>
            <person name="Young S.K."/>
            <person name="Zeng Q."/>
            <person name="Dieguez-Uribeondo J."/>
            <person name="Russ C."/>
            <person name="Tyler B.M."/>
            <person name="van West P."/>
        </authorList>
    </citation>
    <scope>NUCLEOTIDE SEQUENCE [LARGE SCALE GENOMIC DNA]</scope>
    <source>
        <strain evidence="2 3">CBS 223.65</strain>
    </source>
</reference>
<gene>
    <name evidence="2" type="ORF">SPRG_02976</name>
</gene>
<dbReference type="KEGG" id="spar:SPRG_02976"/>
<feature type="domain" description="IPT/TIG" evidence="1">
    <location>
        <begin position="11"/>
        <end position="128"/>
    </location>
</feature>
<dbReference type="VEuPathDB" id="FungiDB:SPRG_02976"/>
<evidence type="ECO:0000313" key="3">
    <source>
        <dbReference type="Proteomes" id="UP000030745"/>
    </source>
</evidence>
<proteinExistence type="predicted"/>
<dbReference type="RefSeq" id="XP_012196948.1">
    <property type="nucleotide sequence ID" value="XM_012341558.1"/>
</dbReference>
<protein>
    <recommendedName>
        <fullName evidence="1">IPT/TIG domain-containing protein</fullName>
    </recommendedName>
</protein>
<dbReference type="InterPro" id="IPR002909">
    <property type="entry name" value="IPT_dom"/>
</dbReference>